<dbReference type="Pfam" id="PF01554">
    <property type="entry name" value="MatE"/>
    <property type="match status" value="2"/>
</dbReference>
<name>A0A2R4WY35_9EURY</name>
<dbReference type="GeneID" id="36511093"/>
<feature type="transmembrane region" description="Helical" evidence="10">
    <location>
        <begin position="410"/>
        <end position="432"/>
    </location>
</feature>
<evidence type="ECO:0000256" key="3">
    <source>
        <dbReference type="ARBA" id="ARBA00022449"/>
    </source>
</evidence>
<dbReference type="EMBL" id="CP028858">
    <property type="protein sequence ID" value="AWB26442.1"/>
    <property type="molecule type" value="Genomic_DNA"/>
</dbReference>
<evidence type="ECO:0000256" key="8">
    <source>
        <dbReference type="ARBA" id="ARBA00023136"/>
    </source>
</evidence>
<accession>A0A2R4WY35</accession>
<evidence type="ECO:0000256" key="5">
    <source>
        <dbReference type="ARBA" id="ARBA00022692"/>
    </source>
</evidence>
<feature type="transmembrane region" description="Helical" evidence="10">
    <location>
        <begin position="153"/>
        <end position="174"/>
    </location>
</feature>
<protein>
    <recommendedName>
        <fullName evidence="9">Multidrug-efflux transporter</fullName>
    </recommendedName>
</protein>
<evidence type="ECO:0000313" key="11">
    <source>
        <dbReference type="EMBL" id="AWB26442.1"/>
    </source>
</evidence>
<dbReference type="AlphaFoldDB" id="A0A2R4WY35"/>
<dbReference type="InterPro" id="IPR050222">
    <property type="entry name" value="MATE_MdtK"/>
</dbReference>
<feature type="transmembrane region" description="Helical" evidence="10">
    <location>
        <begin position="211"/>
        <end position="237"/>
    </location>
</feature>
<dbReference type="RefSeq" id="WP_108380811.1">
    <property type="nucleotide sequence ID" value="NZ_CP028858.1"/>
</dbReference>
<feature type="transmembrane region" description="Helical" evidence="10">
    <location>
        <begin position="371"/>
        <end position="389"/>
    </location>
</feature>
<keyword evidence="4" id="KW-1003">Cell membrane</keyword>
<dbReference type="InterPro" id="IPR002528">
    <property type="entry name" value="MATE_fam"/>
</dbReference>
<dbReference type="GO" id="GO:0005886">
    <property type="term" value="C:plasma membrane"/>
    <property type="evidence" value="ECO:0007669"/>
    <property type="project" value="UniProtKB-SubCell"/>
</dbReference>
<evidence type="ECO:0000256" key="4">
    <source>
        <dbReference type="ARBA" id="ARBA00022475"/>
    </source>
</evidence>
<evidence type="ECO:0000256" key="7">
    <source>
        <dbReference type="ARBA" id="ARBA00023065"/>
    </source>
</evidence>
<feature type="transmembrane region" description="Helical" evidence="10">
    <location>
        <begin position="438"/>
        <end position="459"/>
    </location>
</feature>
<dbReference type="PANTHER" id="PTHR43298:SF2">
    <property type="entry name" value="FMN_FAD EXPORTER YEEO-RELATED"/>
    <property type="match status" value="1"/>
</dbReference>
<evidence type="ECO:0000256" key="9">
    <source>
        <dbReference type="ARBA" id="ARBA00031636"/>
    </source>
</evidence>
<dbReference type="CDD" id="cd13137">
    <property type="entry name" value="MATE_NorM_like"/>
    <property type="match status" value="1"/>
</dbReference>
<feature type="transmembrane region" description="Helical" evidence="10">
    <location>
        <begin position="74"/>
        <end position="95"/>
    </location>
</feature>
<feature type="transmembrane region" description="Helical" evidence="10">
    <location>
        <begin position="302"/>
        <end position="320"/>
    </location>
</feature>
<dbReference type="GO" id="GO:0042910">
    <property type="term" value="F:xenobiotic transmembrane transporter activity"/>
    <property type="evidence" value="ECO:0007669"/>
    <property type="project" value="InterPro"/>
</dbReference>
<evidence type="ECO:0000313" key="12">
    <source>
        <dbReference type="Proteomes" id="UP000244727"/>
    </source>
</evidence>
<dbReference type="PIRSF" id="PIRSF006603">
    <property type="entry name" value="DinF"/>
    <property type="match status" value="1"/>
</dbReference>
<keyword evidence="8 10" id="KW-0472">Membrane</keyword>
<gene>
    <name evidence="11" type="ORF">HARCEL1_01260</name>
</gene>
<feature type="transmembrane region" description="Helical" evidence="10">
    <location>
        <begin position="341"/>
        <end position="365"/>
    </location>
</feature>
<evidence type="ECO:0000256" key="10">
    <source>
        <dbReference type="SAM" id="Phobius"/>
    </source>
</evidence>
<reference evidence="11 12" key="1">
    <citation type="submission" date="2018-04" db="EMBL/GenBank/DDBJ databases">
        <title>Halococcoides cellulosivorans gen. nov., sp. nov., an extremely halophilic cellulose-utilizing haloarchaeon from hypersaline lakes.</title>
        <authorList>
            <person name="Sorokin D.Y."/>
            <person name="Toshchakov S.V."/>
            <person name="Samarov N.I."/>
            <person name="Korzhenkov A."/>
            <person name="Kublanov I.V."/>
        </authorList>
    </citation>
    <scope>NUCLEOTIDE SEQUENCE [LARGE SCALE GENOMIC DNA]</scope>
    <source>
        <strain evidence="11 12">HArcel1</strain>
    </source>
</reference>
<keyword evidence="3" id="KW-0050">Antiport</keyword>
<evidence type="ECO:0000256" key="1">
    <source>
        <dbReference type="ARBA" id="ARBA00004651"/>
    </source>
</evidence>
<keyword evidence="12" id="KW-1185">Reference proteome</keyword>
<proteinExistence type="predicted"/>
<keyword evidence="5 10" id="KW-0812">Transmembrane</keyword>
<dbReference type="GO" id="GO:0006811">
    <property type="term" value="P:monoatomic ion transport"/>
    <property type="evidence" value="ECO:0007669"/>
    <property type="project" value="UniProtKB-KW"/>
</dbReference>
<keyword evidence="7" id="KW-0406">Ion transport</keyword>
<sequence>MAGIRSIARRVGHAYVAALAWLGLVDRTDGEAALALAAPVMVTGGLRVLLRVADFAMVGWALGDAAIAGLELGFQYYFVGFGLSLAISSGTISVVSRLHGAGEYDRANRAVAQSLWLAVAIGLPLTVLAWLRAPELVGLLTPDPDVVRYGSTYLAIVMLAMVPRFWSMVAARALAGGGDTVTPMAVRTITLPTNVVLNAVLIFGLGPAPRLGVAGAAIGTVIANAIAAGAFLGLLLSGRFVVALPRRPTVDPALIVEIVRVALPLAGMRLLQTGARFPFLAILGLVSTPAVAAYAVGRRVVMLAMMPAWGFATASSTLVGQRLGGEDPDGARSAGWQTARIALVTQVGVAIVIVAAARPIAHLFGTAHPDLVVAFVRTFGVIVASFSLSRTMRGALRGAGDTRWPLYGTVLGSTVRLAIAALALPAGLAVALPALGTVTIGAGLGLPAIYTALVADYALKAAVNTYRFHSGRWRAVANAARLDS</sequence>
<dbReference type="PANTHER" id="PTHR43298">
    <property type="entry name" value="MULTIDRUG RESISTANCE PROTEIN NORM-RELATED"/>
    <property type="match status" value="1"/>
</dbReference>
<evidence type="ECO:0000256" key="6">
    <source>
        <dbReference type="ARBA" id="ARBA00022989"/>
    </source>
</evidence>
<feature type="transmembrane region" description="Helical" evidence="10">
    <location>
        <begin position="186"/>
        <end position="205"/>
    </location>
</feature>
<feature type="transmembrane region" description="Helical" evidence="10">
    <location>
        <begin position="277"/>
        <end position="296"/>
    </location>
</feature>
<comment type="subcellular location">
    <subcellularLocation>
        <location evidence="1">Cell membrane</location>
        <topology evidence="1">Multi-pass membrane protein</topology>
    </subcellularLocation>
</comment>
<dbReference type="Proteomes" id="UP000244727">
    <property type="component" value="Chromosome"/>
</dbReference>
<dbReference type="KEGG" id="harc:HARCEL1_01260"/>
<keyword evidence="6 10" id="KW-1133">Transmembrane helix</keyword>
<keyword evidence="2" id="KW-0813">Transport</keyword>
<organism evidence="11 12">
    <name type="scientific">Halococcoides cellulosivorans</name>
    <dbReference type="NCBI Taxonomy" id="1679096"/>
    <lineage>
        <taxon>Archaea</taxon>
        <taxon>Methanobacteriati</taxon>
        <taxon>Methanobacteriota</taxon>
        <taxon>Stenosarchaea group</taxon>
        <taxon>Halobacteria</taxon>
        <taxon>Halobacteriales</taxon>
        <taxon>Haloarculaceae</taxon>
        <taxon>Halococcoides</taxon>
    </lineage>
</organism>
<feature type="transmembrane region" description="Helical" evidence="10">
    <location>
        <begin position="115"/>
        <end position="133"/>
    </location>
</feature>
<dbReference type="NCBIfam" id="TIGR00797">
    <property type="entry name" value="matE"/>
    <property type="match status" value="1"/>
</dbReference>
<dbReference type="InterPro" id="IPR048279">
    <property type="entry name" value="MdtK-like"/>
</dbReference>
<evidence type="ECO:0000256" key="2">
    <source>
        <dbReference type="ARBA" id="ARBA00022448"/>
    </source>
</evidence>
<dbReference type="GO" id="GO:0015297">
    <property type="term" value="F:antiporter activity"/>
    <property type="evidence" value="ECO:0007669"/>
    <property type="project" value="UniProtKB-KW"/>
</dbReference>